<evidence type="ECO:0000256" key="9">
    <source>
        <dbReference type="PIRSR" id="PIRSR600175-2"/>
    </source>
</evidence>
<feature type="transmembrane region" description="Helical" evidence="10">
    <location>
        <begin position="27"/>
        <end position="47"/>
    </location>
</feature>
<keyword evidence="7 10" id="KW-0472">Membrane</keyword>
<accession>A0A6A4VYY8</accession>
<keyword evidence="5" id="KW-0769">Symport</keyword>
<feature type="transmembrane region" description="Helical" evidence="10">
    <location>
        <begin position="233"/>
        <end position="256"/>
    </location>
</feature>
<feature type="transmembrane region" description="Helical" evidence="10">
    <location>
        <begin position="263"/>
        <end position="287"/>
    </location>
</feature>
<keyword evidence="9" id="KW-1015">Disulfide bond</keyword>
<organism evidence="11 12">
    <name type="scientific">Amphibalanus amphitrite</name>
    <name type="common">Striped barnacle</name>
    <name type="synonym">Balanus amphitrite</name>
    <dbReference type="NCBI Taxonomy" id="1232801"/>
    <lineage>
        <taxon>Eukaryota</taxon>
        <taxon>Metazoa</taxon>
        <taxon>Ecdysozoa</taxon>
        <taxon>Arthropoda</taxon>
        <taxon>Crustacea</taxon>
        <taxon>Multicrustacea</taxon>
        <taxon>Cirripedia</taxon>
        <taxon>Thoracica</taxon>
        <taxon>Thoracicalcarea</taxon>
        <taxon>Balanomorpha</taxon>
        <taxon>Balanoidea</taxon>
        <taxon>Balanidae</taxon>
        <taxon>Amphibalaninae</taxon>
        <taxon>Amphibalanus</taxon>
    </lineage>
</organism>
<protein>
    <submittedName>
        <fullName evidence="11">Sodium-and chloride-dependent GABA transporter 2</fullName>
    </submittedName>
</protein>
<dbReference type="PRINTS" id="PR00176">
    <property type="entry name" value="NANEUSMPORT"/>
</dbReference>
<feature type="transmembrane region" description="Helical" evidence="10">
    <location>
        <begin position="560"/>
        <end position="579"/>
    </location>
</feature>
<evidence type="ECO:0000256" key="4">
    <source>
        <dbReference type="ARBA" id="ARBA00022692"/>
    </source>
</evidence>
<dbReference type="OrthoDB" id="6399011at2759"/>
<keyword evidence="3" id="KW-0813">Transport</keyword>
<dbReference type="GO" id="GO:0005886">
    <property type="term" value="C:plasma membrane"/>
    <property type="evidence" value="ECO:0007669"/>
    <property type="project" value="TreeGrafter"/>
</dbReference>
<evidence type="ECO:0000256" key="8">
    <source>
        <dbReference type="PIRSR" id="PIRSR600175-1"/>
    </source>
</evidence>
<dbReference type="GO" id="GO:0046872">
    <property type="term" value="F:metal ion binding"/>
    <property type="evidence" value="ECO:0007669"/>
    <property type="project" value="UniProtKB-KW"/>
</dbReference>
<comment type="similarity">
    <text evidence="2">Belongs to the sodium:neurotransmitter symporter (SNF) (TC 2.A.22) family.</text>
</comment>
<evidence type="ECO:0000256" key="7">
    <source>
        <dbReference type="ARBA" id="ARBA00023136"/>
    </source>
</evidence>
<dbReference type="GO" id="GO:0015179">
    <property type="term" value="F:L-amino acid transmembrane transporter activity"/>
    <property type="evidence" value="ECO:0007669"/>
    <property type="project" value="TreeGrafter"/>
</dbReference>
<evidence type="ECO:0000256" key="3">
    <source>
        <dbReference type="ARBA" id="ARBA00022448"/>
    </source>
</evidence>
<name>A0A6A4VYY8_AMPAM</name>
<keyword evidence="4 10" id="KW-0812">Transmembrane</keyword>
<dbReference type="PROSITE" id="PS50267">
    <property type="entry name" value="NA_NEUROTRAN_SYMP_3"/>
    <property type="match status" value="1"/>
</dbReference>
<keyword evidence="8" id="KW-0915">Sodium</keyword>
<feature type="disulfide bond" evidence="9">
    <location>
        <begin position="112"/>
        <end position="121"/>
    </location>
</feature>
<sequence length="658" mass="73715">MCVKLAVYIGTTEYILGPRLAWHYGGFIFYFVVMCLVLISSYPANFLESLAGQYSAKSVVVLLTQLGPLFRGLGYAMLIITGLIMVYYSAHVAKVFMYAYHAPQVSLPWHDCSPEYNSKHCFLEELEEHCNKGYNHSVYYDFKCVPAPTYCVQNGYHEYNGSHCLRDAHTNITFRWMVDHTERRLRNVTAANASEVGSVGERFISSRDFHYHYISGRYECQKNVSLPVCENNVHAFLVAYCAVWVLALLPCFNLWVASTFAMVVIVASPLVTLLVMTRVVLFPGAWAGVSNFFFGRANLAQLLTKNFWMDACGMTLWSLSFGTGVIPTLSSRDRLRHNALRSCTILVTADVVFGLLNSILLFSVRGHLERHVGISKDQLQQLDHDSEALVFVAFTTITDGMPRPRFWGSIYFGTMAAQALATLAMIMVSLALNLVDAMPSFRSRPFWLAVLVAVAPFILCATVLAVSVFHDVRLPLYPLVRLQLSFVALLFIVVVGFKLSRPEFRDQVQVQLGIDARGVWRQMLASWLVVCPFIVLIEILGQLMVYRFPPVPPGGLPTAVFAYTAALCPLLALVVGAVYSARTTPFWELCNTSKQFGHRERRARRRTLTPAVSARSRRSSMRRGTIGVVRSLTAEDATSRRSATSEISDEMKTVLGVR</sequence>
<dbReference type="EMBL" id="VIIS01001446">
    <property type="protein sequence ID" value="KAF0298109.1"/>
    <property type="molecule type" value="Genomic_DNA"/>
</dbReference>
<feature type="transmembrane region" description="Helical" evidence="10">
    <location>
        <begin position="68"/>
        <end position="88"/>
    </location>
</feature>
<feature type="binding site" evidence="8">
    <location>
        <position position="318"/>
    </location>
    <ligand>
        <name>Na(+)</name>
        <dbReference type="ChEBI" id="CHEBI:29101"/>
        <label>1</label>
    </ligand>
</feature>
<dbReference type="GO" id="GO:0005283">
    <property type="term" value="F:amino acid:sodium symporter activity"/>
    <property type="evidence" value="ECO:0007669"/>
    <property type="project" value="TreeGrafter"/>
</dbReference>
<dbReference type="Proteomes" id="UP000440578">
    <property type="component" value="Unassembled WGS sequence"/>
</dbReference>
<dbReference type="Pfam" id="PF00209">
    <property type="entry name" value="SNF"/>
    <property type="match status" value="2"/>
</dbReference>
<evidence type="ECO:0000313" key="11">
    <source>
        <dbReference type="EMBL" id="KAF0298109.1"/>
    </source>
</evidence>
<evidence type="ECO:0000256" key="5">
    <source>
        <dbReference type="ARBA" id="ARBA00022847"/>
    </source>
</evidence>
<dbReference type="AlphaFoldDB" id="A0A6A4VYY8"/>
<dbReference type="PANTHER" id="PTHR11616">
    <property type="entry name" value="SODIUM/CHLORIDE DEPENDENT TRANSPORTER"/>
    <property type="match status" value="1"/>
</dbReference>
<feature type="transmembrane region" description="Helical" evidence="10">
    <location>
        <begin position="339"/>
        <end position="362"/>
    </location>
</feature>
<evidence type="ECO:0000256" key="2">
    <source>
        <dbReference type="ARBA" id="ARBA00006459"/>
    </source>
</evidence>
<comment type="subcellular location">
    <subcellularLocation>
        <location evidence="1">Membrane</location>
        <topology evidence="1">Multi-pass membrane protein</topology>
    </subcellularLocation>
</comment>
<evidence type="ECO:0000256" key="1">
    <source>
        <dbReference type="ARBA" id="ARBA00004141"/>
    </source>
</evidence>
<evidence type="ECO:0000256" key="10">
    <source>
        <dbReference type="SAM" id="Phobius"/>
    </source>
</evidence>
<dbReference type="SUPFAM" id="SSF161070">
    <property type="entry name" value="SNF-like"/>
    <property type="match status" value="1"/>
</dbReference>
<feature type="transmembrane region" description="Helical" evidence="10">
    <location>
        <begin position="476"/>
        <end position="497"/>
    </location>
</feature>
<feature type="transmembrane region" description="Helical" evidence="10">
    <location>
        <begin position="524"/>
        <end position="548"/>
    </location>
</feature>
<proteinExistence type="inferred from homology"/>
<feature type="transmembrane region" description="Helical" evidence="10">
    <location>
        <begin position="446"/>
        <end position="470"/>
    </location>
</feature>
<gene>
    <name evidence="11" type="primary">Slc6a13_1</name>
    <name evidence="11" type="ORF">FJT64_004538</name>
</gene>
<keyword evidence="6 10" id="KW-1133">Transmembrane helix</keyword>
<dbReference type="PANTHER" id="PTHR11616:SF295">
    <property type="entry name" value="SODIUM: NEUROTRANSMITTER SYMPORTER FAMILY"/>
    <property type="match status" value="1"/>
</dbReference>
<evidence type="ECO:0000313" key="12">
    <source>
        <dbReference type="Proteomes" id="UP000440578"/>
    </source>
</evidence>
<comment type="caution">
    <text evidence="11">The sequence shown here is derived from an EMBL/GenBank/DDBJ whole genome shotgun (WGS) entry which is preliminary data.</text>
</comment>
<feature type="transmembrane region" description="Helical" evidence="10">
    <location>
        <begin position="410"/>
        <end position="434"/>
    </location>
</feature>
<reference evidence="11 12" key="1">
    <citation type="submission" date="2019-07" db="EMBL/GenBank/DDBJ databases">
        <title>Draft genome assembly of a fouling barnacle, Amphibalanus amphitrite (Darwin, 1854): The first reference genome for Thecostraca.</title>
        <authorList>
            <person name="Kim W."/>
        </authorList>
    </citation>
    <scope>NUCLEOTIDE SEQUENCE [LARGE SCALE GENOMIC DNA]</scope>
    <source>
        <strain evidence="11">SNU_AA5</strain>
        <tissue evidence="11">Soma without cirri and trophi</tissue>
    </source>
</reference>
<dbReference type="GO" id="GO:0089718">
    <property type="term" value="P:amino acid import across plasma membrane"/>
    <property type="evidence" value="ECO:0007669"/>
    <property type="project" value="TreeGrafter"/>
</dbReference>
<dbReference type="InterPro" id="IPR037272">
    <property type="entry name" value="SNS_sf"/>
</dbReference>
<evidence type="ECO:0000256" key="6">
    <source>
        <dbReference type="ARBA" id="ARBA00022989"/>
    </source>
</evidence>
<keyword evidence="8" id="KW-0479">Metal-binding</keyword>
<keyword evidence="12" id="KW-1185">Reference proteome</keyword>
<dbReference type="InterPro" id="IPR000175">
    <property type="entry name" value="Na/ntran_symport"/>
</dbReference>